<gene>
    <name evidence="1" type="ORF">ZHAS_00011246</name>
</gene>
<dbReference type="AlphaFoldDB" id="A0A084VZP6"/>
<accession>A0A084VZP6</accession>
<organism evidence="1">
    <name type="scientific">Anopheles sinensis</name>
    <name type="common">Mosquito</name>
    <dbReference type="NCBI Taxonomy" id="74873"/>
    <lineage>
        <taxon>Eukaryota</taxon>
        <taxon>Metazoa</taxon>
        <taxon>Ecdysozoa</taxon>
        <taxon>Arthropoda</taxon>
        <taxon>Hexapoda</taxon>
        <taxon>Insecta</taxon>
        <taxon>Pterygota</taxon>
        <taxon>Neoptera</taxon>
        <taxon>Endopterygota</taxon>
        <taxon>Diptera</taxon>
        <taxon>Nematocera</taxon>
        <taxon>Culicoidea</taxon>
        <taxon>Culicidae</taxon>
        <taxon>Anophelinae</taxon>
        <taxon>Anopheles</taxon>
    </lineage>
</organism>
<protein>
    <submittedName>
        <fullName evidence="1 2">MaoC domain-containing protein dehydratase</fullName>
    </submittedName>
</protein>
<evidence type="ECO:0000313" key="1">
    <source>
        <dbReference type="EMBL" id="KFB43440.1"/>
    </source>
</evidence>
<reference evidence="2" key="2">
    <citation type="submission" date="2020-05" db="UniProtKB">
        <authorList>
            <consortium name="EnsemblMetazoa"/>
        </authorList>
    </citation>
    <scope>IDENTIFICATION</scope>
</reference>
<dbReference type="VEuPathDB" id="VectorBase:ASIC011246"/>
<name>A0A084VZP6_ANOSI</name>
<dbReference type="EnsemblMetazoa" id="ASIC011246-RA">
    <property type="protein sequence ID" value="ASIC011246-PA"/>
    <property type="gene ID" value="ASIC011246"/>
</dbReference>
<keyword evidence="3" id="KW-1185">Reference proteome</keyword>
<evidence type="ECO:0000313" key="2">
    <source>
        <dbReference type="EnsemblMetazoa" id="ASIC011246-PA"/>
    </source>
</evidence>
<dbReference type="EMBL" id="KE525254">
    <property type="protein sequence ID" value="KFB43440.1"/>
    <property type="molecule type" value="Genomic_DNA"/>
</dbReference>
<proteinExistence type="predicted"/>
<dbReference type="EMBL" id="ATLV01018913">
    <property type="status" value="NOT_ANNOTATED_CDS"/>
    <property type="molecule type" value="Genomic_DNA"/>
</dbReference>
<evidence type="ECO:0000313" key="3">
    <source>
        <dbReference type="Proteomes" id="UP000030765"/>
    </source>
</evidence>
<dbReference type="Proteomes" id="UP000030765">
    <property type="component" value="Unassembled WGS sequence"/>
</dbReference>
<sequence length="64" mass="7172">MIGCDRADRSIVFTCGTSWVALHHVPFGRQVPQKSFRKVPKVGHVGGPFGKVAYSDRRPGHRKR</sequence>
<reference evidence="1 3" key="1">
    <citation type="journal article" date="2014" name="BMC Genomics">
        <title>Genome sequence of Anopheles sinensis provides insight into genetics basis of mosquito competence for malaria parasites.</title>
        <authorList>
            <person name="Zhou D."/>
            <person name="Zhang D."/>
            <person name="Ding G."/>
            <person name="Shi L."/>
            <person name="Hou Q."/>
            <person name="Ye Y."/>
            <person name="Xu Y."/>
            <person name="Zhou H."/>
            <person name="Xiong C."/>
            <person name="Li S."/>
            <person name="Yu J."/>
            <person name="Hong S."/>
            <person name="Yu X."/>
            <person name="Zou P."/>
            <person name="Chen C."/>
            <person name="Chang X."/>
            <person name="Wang W."/>
            <person name="Lv Y."/>
            <person name="Sun Y."/>
            <person name="Ma L."/>
            <person name="Shen B."/>
            <person name="Zhu C."/>
        </authorList>
    </citation>
    <scope>NUCLEOTIDE SEQUENCE [LARGE SCALE GENOMIC DNA]</scope>
</reference>